<proteinExistence type="predicted"/>
<dbReference type="EMBL" id="JANPWZ010000378">
    <property type="protein sequence ID" value="KAJ3577391.1"/>
    <property type="molecule type" value="Genomic_DNA"/>
</dbReference>
<dbReference type="InterPro" id="IPR010730">
    <property type="entry name" value="HET"/>
</dbReference>
<keyword evidence="3" id="KW-1185">Reference proteome</keyword>
<reference evidence="2" key="1">
    <citation type="submission" date="2022-07" db="EMBL/GenBank/DDBJ databases">
        <title>Genome Sequence of Xylaria arbuscula.</title>
        <authorList>
            <person name="Buettner E."/>
        </authorList>
    </citation>
    <scope>NUCLEOTIDE SEQUENCE</scope>
    <source>
        <strain evidence="2">VT107</strain>
    </source>
</reference>
<name>A0A9W8TQC9_9PEZI</name>
<sequence length="796" mass="89294">MLSLRINSERCEVVEGGSACPYTAAWIPSLQHSYLDFNSSFSDWIQGGNTGMEFVSKRFSIKRTCDALRKLQSDSSQDTSPFPDIAETVSRPLPITVPQKTRRRGSSLKSLLSPLCDACRQLDLGQAPGRLAYSTYSPDGVLLGKLQNDPTSSKCPLCQVLAQACRETCLAAQGPADPYAPLLQLRAFHLLPYLHEQWYQGRQTHVDNRSSEFFVAAVPSQFSMVPGGSDRALFDDMVSKRGFLVYHQDTDSVQGRNSISRLVSAHFDPIPQRSTPVLNLIDCRSRKLISTAEMAPNTELRYVALSYVWGNSLDVSGIVLDACRLPSDLPSVINDAIEAVLKLGYTYLWVDKYCVDHHDECKKHEQLMHMGYVYKNATLTIVAAAGHDESYGLPGVTSARPLRQISFSKDGVGYELRTTLPLPHSSIEESKWASRGWTYQEAVLSPRRLVFTEDQLYFECNSASCSEGFDISFNNMPSIPGSSHGDSVRRCLFSLPGLVPIASGSKAARLSNFLTYIHCAEQYSKRALTFDRDSLIAFSGITRILESIRPFPVRHIWGVPFFHPNDDNLTDNRICQLSPVRKILTFASNSEPKRLLPNAEGIDYLAYLMLGLCWRHVPSEKPFRRRHDLPSWSWTGWEGVLAWPKLSEDADIRSSTWAETAISLTSDSSVSVPEIYHKSTDAHLLAQSNKSLHIRTSAISSTAFVFNESSSSLALVTGSDIRVYPSKDDLDASKIFRRIHSERYEVIKLATVDEVAYMMLIKRYRNAYYRIGTMAVEDMFLTYSLFTSKIQTFKLR</sequence>
<dbReference type="Pfam" id="PF06985">
    <property type="entry name" value="HET"/>
    <property type="match status" value="1"/>
</dbReference>
<dbReference type="VEuPathDB" id="FungiDB:F4678DRAFT_275508"/>
<gene>
    <name evidence="2" type="ORF">NPX13_g3172</name>
</gene>
<evidence type="ECO:0000313" key="3">
    <source>
        <dbReference type="Proteomes" id="UP001148614"/>
    </source>
</evidence>
<feature type="domain" description="Heterokaryon incompatibility" evidence="1">
    <location>
        <begin position="302"/>
        <end position="441"/>
    </location>
</feature>
<dbReference type="PANTHER" id="PTHR33112:SF1">
    <property type="entry name" value="HETEROKARYON INCOMPATIBILITY DOMAIN-CONTAINING PROTEIN"/>
    <property type="match status" value="1"/>
</dbReference>
<evidence type="ECO:0000259" key="1">
    <source>
        <dbReference type="Pfam" id="PF06985"/>
    </source>
</evidence>
<dbReference type="Proteomes" id="UP001148614">
    <property type="component" value="Unassembled WGS sequence"/>
</dbReference>
<protein>
    <recommendedName>
        <fullName evidence="1">Heterokaryon incompatibility domain-containing protein</fullName>
    </recommendedName>
</protein>
<comment type="caution">
    <text evidence="2">The sequence shown here is derived from an EMBL/GenBank/DDBJ whole genome shotgun (WGS) entry which is preliminary data.</text>
</comment>
<organism evidence="2 3">
    <name type="scientific">Xylaria arbuscula</name>
    <dbReference type="NCBI Taxonomy" id="114810"/>
    <lineage>
        <taxon>Eukaryota</taxon>
        <taxon>Fungi</taxon>
        <taxon>Dikarya</taxon>
        <taxon>Ascomycota</taxon>
        <taxon>Pezizomycotina</taxon>
        <taxon>Sordariomycetes</taxon>
        <taxon>Xylariomycetidae</taxon>
        <taxon>Xylariales</taxon>
        <taxon>Xylariaceae</taxon>
        <taxon>Xylaria</taxon>
    </lineage>
</organism>
<dbReference type="AlphaFoldDB" id="A0A9W8TQC9"/>
<evidence type="ECO:0000313" key="2">
    <source>
        <dbReference type="EMBL" id="KAJ3577391.1"/>
    </source>
</evidence>
<accession>A0A9W8TQC9</accession>
<dbReference type="PANTHER" id="PTHR33112">
    <property type="entry name" value="DOMAIN PROTEIN, PUTATIVE-RELATED"/>
    <property type="match status" value="1"/>
</dbReference>